<dbReference type="Pfam" id="PF04186">
    <property type="entry name" value="FxsA"/>
    <property type="match status" value="1"/>
</dbReference>
<accession>A0ABY4C8F0</accession>
<evidence type="ECO:0000256" key="1">
    <source>
        <dbReference type="SAM" id="Phobius"/>
    </source>
</evidence>
<sequence length="185" mass="20376">MLAIPFPLFIAEIIIFIFASKQWGFLNTLGLYLLPCLLGLFIVTTLGRMAILSLQTSVLRGQLPASKILHSGALFLSGLLFLIPSFFARVVALVLFLPGLRHLAVWRFKLYMAKQIAKGASSFNFSGGPFGFGGGTGGFKYYSSRQGFGQQNGFGEQNEEREVREAEVLDVTPLEITHEKKEKGP</sequence>
<feature type="transmembrane region" description="Helical" evidence="1">
    <location>
        <begin position="6"/>
        <end position="24"/>
    </location>
</feature>
<dbReference type="PANTHER" id="PTHR35335:SF1">
    <property type="entry name" value="UPF0716 PROTEIN FXSA"/>
    <property type="match status" value="1"/>
</dbReference>
<keyword evidence="3" id="KW-1185">Reference proteome</keyword>
<dbReference type="EMBL" id="CP093442">
    <property type="protein sequence ID" value="UOF00749.1"/>
    <property type="molecule type" value="Genomic_DNA"/>
</dbReference>
<dbReference type="Proteomes" id="UP000830116">
    <property type="component" value="Chromosome"/>
</dbReference>
<dbReference type="RefSeq" id="WP_243536923.1">
    <property type="nucleotide sequence ID" value="NZ_CP093442.1"/>
</dbReference>
<feature type="transmembrane region" description="Helical" evidence="1">
    <location>
        <begin position="31"/>
        <end position="54"/>
    </location>
</feature>
<protein>
    <submittedName>
        <fullName evidence="2">FxsA family protein</fullName>
    </submittedName>
</protein>
<evidence type="ECO:0000313" key="2">
    <source>
        <dbReference type="EMBL" id="UOF00749.1"/>
    </source>
</evidence>
<keyword evidence="1" id="KW-0812">Transmembrane</keyword>
<name>A0ABY4C8F0_9BACT</name>
<evidence type="ECO:0000313" key="3">
    <source>
        <dbReference type="Proteomes" id="UP000830116"/>
    </source>
</evidence>
<keyword evidence="1" id="KW-1133">Transmembrane helix</keyword>
<feature type="transmembrane region" description="Helical" evidence="1">
    <location>
        <begin position="74"/>
        <end position="97"/>
    </location>
</feature>
<proteinExistence type="predicted"/>
<dbReference type="InterPro" id="IPR007313">
    <property type="entry name" value="FxsA"/>
</dbReference>
<dbReference type="NCBIfam" id="NF008528">
    <property type="entry name" value="PRK11463.1-2"/>
    <property type="match status" value="1"/>
</dbReference>
<gene>
    <name evidence="2" type="ORF">MNR06_13685</name>
</gene>
<organism evidence="2 3">
    <name type="scientific">Bdellovibrio reynosensis</name>
    <dbReference type="NCBI Taxonomy" id="2835041"/>
    <lineage>
        <taxon>Bacteria</taxon>
        <taxon>Pseudomonadati</taxon>
        <taxon>Bdellovibrionota</taxon>
        <taxon>Bdellovibrionia</taxon>
        <taxon>Bdellovibrionales</taxon>
        <taxon>Pseudobdellovibrionaceae</taxon>
        <taxon>Bdellovibrio</taxon>
    </lineage>
</organism>
<reference evidence="2" key="1">
    <citation type="submission" date="2022-03" db="EMBL/GenBank/DDBJ databases">
        <title>Genome Identification and Characterization of new species Bdellovibrio reynosense LBG001 sp. nov. from a Mexico soil sample.</title>
        <authorList>
            <person name="Camilli A."/>
            <person name="Ajao Y."/>
            <person name="Guo X."/>
        </authorList>
    </citation>
    <scope>NUCLEOTIDE SEQUENCE</scope>
    <source>
        <strain evidence="2">LBG001</strain>
    </source>
</reference>
<keyword evidence="1" id="KW-0472">Membrane</keyword>
<dbReference type="PANTHER" id="PTHR35335">
    <property type="entry name" value="UPF0716 PROTEIN FXSA"/>
    <property type="match status" value="1"/>
</dbReference>